<protein>
    <submittedName>
        <fullName evidence="2">DUF397 domain-containing protein</fullName>
    </submittedName>
</protein>
<accession>A0ABN3TXH5</accession>
<gene>
    <name evidence="2" type="ORF">GCM10010439_09780</name>
</gene>
<proteinExistence type="predicted"/>
<keyword evidence="3" id="KW-1185">Reference proteome</keyword>
<reference evidence="2 3" key="1">
    <citation type="journal article" date="2019" name="Int. J. Syst. Evol. Microbiol.">
        <title>The Global Catalogue of Microorganisms (GCM) 10K type strain sequencing project: providing services to taxonomists for standard genome sequencing and annotation.</title>
        <authorList>
            <consortium name="The Broad Institute Genomics Platform"/>
            <consortium name="The Broad Institute Genome Sequencing Center for Infectious Disease"/>
            <person name="Wu L."/>
            <person name="Ma J."/>
        </authorList>
    </citation>
    <scope>NUCLEOTIDE SEQUENCE [LARGE SCALE GENOMIC DNA]</scope>
    <source>
        <strain evidence="2 3">JCM 8201</strain>
    </source>
</reference>
<organism evidence="2 3">
    <name type="scientific">Actinocorallia aurantiaca</name>
    <dbReference type="NCBI Taxonomy" id="46204"/>
    <lineage>
        <taxon>Bacteria</taxon>
        <taxon>Bacillati</taxon>
        <taxon>Actinomycetota</taxon>
        <taxon>Actinomycetes</taxon>
        <taxon>Streptosporangiales</taxon>
        <taxon>Thermomonosporaceae</taxon>
        <taxon>Actinocorallia</taxon>
    </lineage>
</organism>
<evidence type="ECO:0000313" key="3">
    <source>
        <dbReference type="Proteomes" id="UP001501842"/>
    </source>
</evidence>
<dbReference type="Proteomes" id="UP001501842">
    <property type="component" value="Unassembled WGS sequence"/>
</dbReference>
<feature type="domain" description="DUF397" evidence="1">
    <location>
        <begin position="25"/>
        <end position="76"/>
    </location>
</feature>
<sequence length="79" mass="8635">MSDSQILWRKSSYSTNGADCVEVGTWRKSSPSTENGSCVEVADSAQMIAVRDSKNPGKAPLAFSRNAWATFSTRIKSQF</sequence>
<dbReference type="EMBL" id="BAAATZ010000003">
    <property type="protein sequence ID" value="GAA2720873.1"/>
    <property type="molecule type" value="Genomic_DNA"/>
</dbReference>
<dbReference type="Pfam" id="PF04149">
    <property type="entry name" value="DUF397"/>
    <property type="match status" value="2"/>
</dbReference>
<name>A0ABN3TXH5_9ACTN</name>
<dbReference type="RefSeq" id="WP_344448924.1">
    <property type="nucleotide sequence ID" value="NZ_BAAATZ010000003.1"/>
</dbReference>
<evidence type="ECO:0000259" key="1">
    <source>
        <dbReference type="Pfam" id="PF04149"/>
    </source>
</evidence>
<comment type="caution">
    <text evidence="2">The sequence shown here is derived from an EMBL/GenBank/DDBJ whole genome shotgun (WGS) entry which is preliminary data.</text>
</comment>
<feature type="domain" description="DUF397" evidence="1">
    <location>
        <begin position="8"/>
        <end position="23"/>
    </location>
</feature>
<dbReference type="InterPro" id="IPR007278">
    <property type="entry name" value="DUF397"/>
</dbReference>
<evidence type="ECO:0000313" key="2">
    <source>
        <dbReference type="EMBL" id="GAA2720873.1"/>
    </source>
</evidence>